<reference evidence="2 3" key="1">
    <citation type="journal article" date="2022" name="Allergy">
        <title>Genome assembly and annotation of Periplaneta americana reveal a comprehensive cockroach allergen profile.</title>
        <authorList>
            <person name="Wang L."/>
            <person name="Xiong Q."/>
            <person name="Saelim N."/>
            <person name="Wang L."/>
            <person name="Nong W."/>
            <person name="Wan A.T."/>
            <person name="Shi M."/>
            <person name="Liu X."/>
            <person name="Cao Q."/>
            <person name="Hui J.H.L."/>
            <person name="Sookrung N."/>
            <person name="Leung T.F."/>
            <person name="Tungtrongchitr A."/>
            <person name="Tsui S.K.W."/>
        </authorList>
    </citation>
    <scope>NUCLEOTIDE SEQUENCE [LARGE SCALE GENOMIC DNA]</scope>
    <source>
        <strain evidence="2">PWHHKU_190912</strain>
    </source>
</reference>
<proteinExistence type="predicted"/>
<comment type="caution">
    <text evidence="2">The sequence shown here is derived from an EMBL/GenBank/DDBJ whole genome shotgun (WGS) entry which is preliminary data.</text>
</comment>
<evidence type="ECO:0000256" key="1">
    <source>
        <dbReference type="SAM" id="MobiDB-lite"/>
    </source>
</evidence>
<keyword evidence="3" id="KW-1185">Reference proteome</keyword>
<dbReference type="Proteomes" id="UP001148838">
    <property type="component" value="Unassembled WGS sequence"/>
</dbReference>
<evidence type="ECO:0000313" key="3">
    <source>
        <dbReference type="Proteomes" id="UP001148838"/>
    </source>
</evidence>
<organism evidence="2 3">
    <name type="scientific">Periplaneta americana</name>
    <name type="common">American cockroach</name>
    <name type="synonym">Blatta americana</name>
    <dbReference type="NCBI Taxonomy" id="6978"/>
    <lineage>
        <taxon>Eukaryota</taxon>
        <taxon>Metazoa</taxon>
        <taxon>Ecdysozoa</taxon>
        <taxon>Arthropoda</taxon>
        <taxon>Hexapoda</taxon>
        <taxon>Insecta</taxon>
        <taxon>Pterygota</taxon>
        <taxon>Neoptera</taxon>
        <taxon>Polyneoptera</taxon>
        <taxon>Dictyoptera</taxon>
        <taxon>Blattodea</taxon>
        <taxon>Blattoidea</taxon>
        <taxon>Blattidae</taxon>
        <taxon>Blattinae</taxon>
        <taxon>Periplaneta</taxon>
    </lineage>
</organism>
<dbReference type="EMBL" id="JAJSOF020000033">
    <property type="protein sequence ID" value="KAJ4429510.1"/>
    <property type="molecule type" value="Genomic_DNA"/>
</dbReference>
<protein>
    <submittedName>
        <fullName evidence="2">Uncharacterized protein</fullName>
    </submittedName>
</protein>
<name>A0ABQ8S6X5_PERAM</name>
<feature type="region of interest" description="Disordered" evidence="1">
    <location>
        <begin position="310"/>
        <end position="335"/>
    </location>
</feature>
<accession>A0ABQ8S6X5</accession>
<gene>
    <name evidence="2" type="ORF">ANN_21679</name>
</gene>
<feature type="non-terminal residue" evidence="2">
    <location>
        <position position="1"/>
    </location>
</feature>
<evidence type="ECO:0000313" key="2">
    <source>
        <dbReference type="EMBL" id="KAJ4429510.1"/>
    </source>
</evidence>
<sequence>VTLLVVDVVGGYGPPSREKDAVQHLLMLRATTEPSVVQVSTVATTHATSTTHTSTEPTTTASFQNLSEALPYSAPEVRFSNRKYGRVLEKEPYPVHPEEGLFPYYSLSKYPQLTSYRYPNEAKNIQDIIKYLTDETSPSNKQQETIAGRKIKFAGVYKTGAEQEDSYSRPDESVEEVLLAGNQNKMSDPSLNGHAYIADPFHAYKPADPSEVNLLANSDFRFSPIRFASRPHGTRWGLLDVNPNDKYFPRPPINFGKPMPTQTEHHEPVVQMYPGTYTSAIYRPFGKEPAKKPKPLSVMLDIYPMAEDGGHQQATQLRPTRHRSRPPHAGPSGEAKHQMIVHLNLYPKKKTPGFASRSFHVDVQSNAQCCEDEVLRRGEYLDITERGNTFQYLVLTSGYLDTILVMFP</sequence>